<dbReference type="InterPro" id="IPR038330">
    <property type="entry name" value="TspO/MBR-related_sf"/>
</dbReference>
<feature type="transmembrane region" description="Helical" evidence="6">
    <location>
        <begin position="75"/>
        <end position="96"/>
    </location>
</feature>
<dbReference type="PIRSF" id="PIRSF005859">
    <property type="entry name" value="PBR"/>
    <property type="match status" value="1"/>
</dbReference>
<dbReference type="CDD" id="cd15904">
    <property type="entry name" value="TSPO_MBR"/>
    <property type="match status" value="1"/>
</dbReference>
<name>A0A5B7XYM0_LEVBR</name>
<dbReference type="PANTHER" id="PTHR10057:SF0">
    <property type="entry name" value="TRANSLOCATOR PROTEIN"/>
    <property type="match status" value="1"/>
</dbReference>
<dbReference type="FunFam" id="1.20.1260.100:FF:000001">
    <property type="entry name" value="translocator protein 2"/>
    <property type="match status" value="1"/>
</dbReference>
<feature type="transmembrane region" description="Helical" evidence="6">
    <location>
        <begin position="130"/>
        <end position="149"/>
    </location>
</feature>
<evidence type="ECO:0000313" key="7">
    <source>
        <dbReference type="EMBL" id="QCZ52788.1"/>
    </source>
</evidence>
<keyword evidence="5 6" id="KW-0472">Membrane</keyword>
<dbReference type="EMBL" id="CP031198">
    <property type="protein sequence ID" value="QCZ52788.1"/>
    <property type="molecule type" value="Genomic_DNA"/>
</dbReference>
<dbReference type="GO" id="GO:0016020">
    <property type="term" value="C:membrane"/>
    <property type="evidence" value="ECO:0007669"/>
    <property type="project" value="UniProtKB-SubCell"/>
</dbReference>
<comment type="similarity">
    <text evidence="2">Belongs to the TspO/BZRP family.</text>
</comment>
<dbReference type="PANTHER" id="PTHR10057">
    <property type="entry name" value="PERIPHERAL-TYPE BENZODIAZEPINE RECEPTOR"/>
    <property type="match status" value="1"/>
</dbReference>
<feature type="transmembrane region" description="Helical" evidence="6">
    <location>
        <begin position="108"/>
        <end position="124"/>
    </location>
</feature>
<dbReference type="GO" id="GO:0033013">
    <property type="term" value="P:tetrapyrrole metabolic process"/>
    <property type="evidence" value="ECO:0007669"/>
    <property type="project" value="UniProtKB-ARBA"/>
</dbReference>
<evidence type="ECO:0000256" key="2">
    <source>
        <dbReference type="ARBA" id="ARBA00007524"/>
    </source>
</evidence>
<reference evidence="7 8" key="1">
    <citation type="submission" date="2018-07" db="EMBL/GenBank/DDBJ databases">
        <authorList>
            <person name="Feyereisen M."/>
        </authorList>
    </citation>
    <scope>NUCLEOTIDE SEQUENCE [LARGE SCALE GENOMIC DNA]</scope>
    <source>
        <strain evidence="7 8">UCCLBBS449</strain>
    </source>
</reference>
<evidence type="ECO:0000256" key="4">
    <source>
        <dbReference type="ARBA" id="ARBA00022989"/>
    </source>
</evidence>
<evidence type="ECO:0000256" key="3">
    <source>
        <dbReference type="ARBA" id="ARBA00022692"/>
    </source>
</evidence>
<dbReference type="Gene3D" id="1.20.1260.100">
    <property type="entry name" value="TspO/MBR protein"/>
    <property type="match status" value="1"/>
</dbReference>
<proteinExistence type="inferred from homology"/>
<evidence type="ECO:0000256" key="1">
    <source>
        <dbReference type="ARBA" id="ARBA00004141"/>
    </source>
</evidence>
<comment type="subcellular location">
    <subcellularLocation>
        <location evidence="1">Membrane</location>
        <topology evidence="1">Multi-pass membrane protein</topology>
    </subcellularLocation>
</comment>
<evidence type="ECO:0000313" key="8">
    <source>
        <dbReference type="Proteomes" id="UP000307074"/>
    </source>
</evidence>
<feature type="transmembrane region" description="Helical" evidence="6">
    <location>
        <begin position="34"/>
        <end position="55"/>
    </location>
</feature>
<dbReference type="Pfam" id="PF03073">
    <property type="entry name" value="TspO_MBR"/>
    <property type="match status" value="1"/>
</dbReference>
<feature type="transmembrane region" description="Helical" evidence="6">
    <location>
        <begin position="161"/>
        <end position="183"/>
    </location>
</feature>
<dbReference type="InterPro" id="IPR004307">
    <property type="entry name" value="TspO_MBR"/>
</dbReference>
<dbReference type="AlphaFoldDB" id="A0A5B7XYM0"/>
<keyword evidence="4 6" id="KW-1133">Transmembrane helix</keyword>
<dbReference type="Proteomes" id="UP000307074">
    <property type="component" value="Chromosome"/>
</dbReference>
<accession>A0A5B7XYM0</accession>
<keyword evidence="3 6" id="KW-0812">Transmembrane</keyword>
<gene>
    <name evidence="7" type="ORF">UCCLBBS449_0819</name>
</gene>
<evidence type="ECO:0000256" key="5">
    <source>
        <dbReference type="ARBA" id="ARBA00023136"/>
    </source>
</evidence>
<protein>
    <submittedName>
        <fullName evidence="7">Tryptophan-rich sensory protein</fullName>
    </submittedName>
</protein>
<sequence length="184" mass="21139">MPLSSNTPRLYVKLCLNQLKEGWPVNLHYRKFNWLYLLVFIIVVEGIGSLSALFAGNIQQHYNSLTLPVLSPPDYLFGIVWPILYALIGFSGYLIFLHTTKANRATNYTLFLLQLFINFAWSILFFNYNAYWIGFLVIIVLDLLVLLCIGQFYKTSKLASLLLVPYLIWIVFASYLTIGVAILN</sequence>
<evidence type="ECO:0000256" key="6">
    <source>
        <dbReference type="SAM" id="Phobius"/>
    </source>
</evidence>
<organism evidence="7 8">
    <name type="scientific">Levilactobacillus brevis</name>
    <name type="common">Lactobacillus brevis</name>
    <dbReference type="NCBI Taxonomy" id="1580"/>
    <lineage>
        <taxon>Bacteria</taxon>
        <taxon>Bacillati</taxon>
        <taxon>Bacillota</taxon>
        <taxon>Bacilli</taxon>
        <taxon>Lactobacillales</taxon>
        <taxon>Lactobacillaceae</taxon>
        <taxon>Levilactobacillus</taxon>
    </lineage>
</organism>